<dbReference type="InterPro" id="IPR039420">
    <property type="entry name" value="WalR-like"/>
</dbReference>
<dbReference type="Pfam" id="PF00072">
    <property type="entry name" value="Response_reg"/>
    <property type="match status" value="1"/>
</dbReference>
<proteinExistence type="predicted"/>
<keyword evidence="2" id="KW-0238">DNA-binding</keyword>
<evidence type="ECO:0000256" key="1">
    <source>
        <dbReference type="ARBA" id="ARBA00022553"/>
    </source>
</evidence>
<dbReference type="PANTHER" id="PTHR43214:SF43">
    <property type="entry name" value="TWO-COMPONENT RESPONSE REGULATOR"/>
    <property type="match status" value="1"/>
</dbReference>
<dbReference type="SMART" id="SM00448">
    <property type="entry name" value="REC"/>
    <property type="match status" value="1"/>
</dbReference>
<dbReference type="Gene3D" id="3.40.50.2300">
    <property type="match status" value="1"/>
</dbReference>
<accession>A0A934ULA0</accession>
<feature type="domain" description="HTH luxR-type" evidence="4">
    <location>
        <begin position="149"/>
        <end position="214"/>
    </location>
</feature>
<evidence type="ECO:0000313" key="7">
    <source>
        <dbReference type="Proteomes" id="UP000613193"/>
    </source>
</evidence>
<name>A0A934ULA0_9SPHI</name>
<sequence>MIKILLVEDHNVVRNGLRLLLDKETDIEVIEEVSNGADALRSIREGKKPDIIITAVNNPQMDGLNLIAKVKHAHPFIKIIILSAEDDYKVIIHAFKAGATGYMLKTISTFELIFGVRHIFNSNERYLCNDIALKLLDKLLHTPDVDFDVPVGDIEISLREVEILSLIADGYTNQEIAEKLFTSKRTIEGTRQGLIEKTGTRNTAALVRYAVLNSVIK</sequence>
<dbReference type="GO" id="GO:0000160">
    <property type="term" value="P:phosphorelay signal transduction system"/>
    <property type="evidence" value="ECO:0007669"/>
    <property type="project" value="InterPro"/>
</dbReference>
<dbReference type="Proteomes" id="UP000613193">
    <property type="component" value="Unassembled WGS sequence"/>
</dbReference>
<evidence type="ECO:0000256" key="2">
    <source>
        <dbReference type="ARBA" id="ARBA00023125"/>
    </source>
</evidence>
<evidence type="ECO:0000259" key="4">
    <source>
        <dbReference type="PROSITE" id="PS50043"/>
    </source>
</evidence>
<dbReference type="InterPro" id="IPR001789">
    <property type="entry name" value="Sig_transdc_resp-reg_receiver"/>
</dbReference>
<dbReference type="GO" id="GO:0006355">
    <property type="term" value="P:regulation of DNA-templated transcription"/>
    <property type="evidence" value="ECO:0007669"/>
    <property type="project" value="InterPro"/>
</dbReference>
<dbReference type="SMART" id="SM00421">
    <property type="entry name" value="HTH_LUXR"/>
    <property type="match status" value="1"/>
</dbReference>
<feature type="domain" description="Response regulatory" evidence="5">
    <location>
        <begin position="3"/>
        <end position="120"/>
    </location>
</feature>
<dbReference type="GO" id="GO:0003677">
    <property type="term" value="F:DNA binding"/>
    <property type="evidence" value="ECO:0007669"/>
    <property type="project" value="UniProtKB-KW"/>
</dbReference>
<dbReference type="InterPro" id="IPR058245">
    <property type="entry name" value="NreC/VraR/RcsB-like_REC"/>
</dbReference>
<dbReference type="PRINTS" id="PR00038">
    <property type="entry name" value="HTHLUXR"/>
</dbReference>
<keyword evidence="7" id="KW-1185">Reference proteome</keyword>
<dbReference type="EMBL" id="JAEHFW010000001">
    <property type="protein sequence ID" value="MBK0378323.1"/>
    <property type="molecule type" value="Genomic_DNA"/>
</dbReference>
<dbReference type="InterPro" id="IPR011006">
    <property type="entry name" value="CheY-like_superfamily"/>
</dbReference>
<protein>
    <submittedName>
        <fullName evidence="6">Response regulator transcription factor</fullName>
    </submittedName>
</protein>
<dbReference type="PROSITE" id="PS50110">
    <property type="entry name" value="RESPONSE_REGULATORY"/>
    <property type="match status" value="1"/>
</dbReference>
<evidence type="ECO:0000256" key="3">
    <source>
        <dbReference type="PROSITE-ProRule" id="PRU00169"/>
    </source>
</evidence>
<evidence type="ECO:0000313" key="6">
    <source>
        <dbReference type="EMBL" id="MBK0378323.1"/>
    </source>
</evidence>
<dbReference type="CDD" id="cd17535">
    <property type="entry name" value="REC_NarL-like"/>
    <property type="match status" value="1"/>
</dbReference>
<dbReference type="RefSeq" id="WP_200064007.1">
    <property type="nucleotide sequence ID" value="NZ_JAEHFW010000001.1"/>
</dbReference>
<dbReference type="InterPro" id="IPR000792">
    <property type="entry name" value="Tscrpt_reg_LuxR_C"/>
</dbReference>
<reference evidence="6" key="1">
    <citation type="submission" date="2020-12" db="EMBL/GenBank/DDBJ databases">
        <title>Bacterial novel species Mucilaginibacter sp. SD-g isolated from soil.</title>
        <authorList>
            <person name="Jung H.-Y."/>
        </authorList>
    </citation>
    <scope>NUCLEOTIDE SEQUENCE</scope>
    <source>
        <strain evidence="6">SD-g</strain>
    </source>
</reference>
<gene>
    <name evidence="6" type="ORF">I5M19_03335</name>
</gene>
<dbReference type="AlphaFoldDB" id="A0A934ULA0"/>
<organism evidence="6 7">
    <name type="scientific">Mucilaginibacter segetis</name>
    <dbReference type="NCBI Taxonomy" id="2793071"/>
    <lineage>
        <taxon>Bacteria</taxon>
        <taxon>Pseudomonadati</taxon>
        <taxon>Bacteroidota</taxon>
        <taxon>Sphingobacteriia</taxon>
        <taxon>Sphingobacteriales</taxon>
        <taxon>Sphingobacteriaceae</taxon>
        <taxon>Mucilaginibacter</taxon>
    </lineage>
</organism>
<comment type="caution">
    <text evidence="6">The sequence shown here is derived from an EMBL/GenBank/DDBJ whole genome shotgun (WGS) entry which is preliminary data.</text>
</comment>
<dbReference type="SUPFAM" id="SSF52172">
    <property type="entry name" value="CheY-like"/>
    <property type="match status" value="1"/>
</dbReference>
<comment type="caution">
    <text evidence="3">Lacks conserved residue(s) required for the propagation of feature annotation.</text>
</comment>
<dbReference type="PROSITE" id="PS50043">
    <property type="entry name" value="HTH_LUXR_2"/>
    <property type="match status" value="1"/>
</dbReference>
<dbReference type="CDD" id="cd06170">
    <property type="entry name" value="LuxR_C_like"/>
    <property type="match status" value="1"/>
</dbReference>
<keyword evidence="1" id="KW-0597">Phosphoprotein</keyword>
<dbReference type="PANTHER" id="PTHR43214">
    <property type="entry name" value="TWO-COMPONENT RESPONSE REGULATOR"/>
    <property type="match status" value="1"/>
</dbReference>
<dbReference type="Pfam" id="PF00196">
    <property type="entry name" value="GerE"/>
    <property type="match status" value="1"/>
</dbReference>
<evidence type="ECO:0000259" key="5">
    <source>
        <dbReference type="PROSITE" id="PS50110"/>
    </source>
</evidence>